<name>A0A0H2YSE7_CLOP1</name>
<keyword evidence="1" id="KW-0812">Transmembrane</keyword>
<dbReference type="RefSeq" id="WP_003455738.1">
    <property type="nucleotide sequence ID" value="NC_008261.1"/>
</dbReference>
<dbReference type="AlphaFoldDB" id="A0A0H2YSE7"/>
<dbReference type="Proteomes" id="UP000001823">
    <property type="component" value="Chromosome"/>
</dbReference>
<evidence type="ECO:0000313" key="3">
    <source>
        <dbReference type="Proteomes" id="UP000001823"/>
    </source>
</evidence>
<dbReference type="PaxDb" id="195103-CPF_0860"/>
<feature type="transmembrane region" description="Helical" evidence="1">
    <location>
        <begin position="35"/>
        <end position="53"/>
    </location>
</feature>
<dbReference type="EMBL" id="CP000246">
    <property type="protein sequence ID" value="ABG83928.1"/>
    <property type="molecule type" value="Genomic_DNA"/>
</dbReference>
<proteinExistence type="predicted"/>
<protein>
    <submittedName>
        <fullName evidence="2">Uncharacterized protein</fullName>
    </submittedName>
</protein>
<sequence>MGYIIILLSPILGLIFSEIYVFLASFMSWISADGFVTSTSVIFAILGMIIVFNDKEKTK</sequence>
<keyword evidence="1" id="KW-0472">Membrane</keyword>
<gene>
    <name evidence="2" type="ordered locus">CPF_0860</name>
</gene>
<keyword evidence="3" id="KW-1185">Reference proteome</keyword>
<feature type="transmembrane region" description="Helical" evidence="1">
    <location>
        <begin position="7"/>
        <end position="29"/>
    </location>
</feature>
<dbReference type="KEGG" id="cpf:CPF_0860"/>
<evidence type="ECO:0000313" key="2">
    <source>
        <dbReference type="EMBL" id="ABG83928.1"/>
    </source>
</evidence>
<dbReference type="HOGENOM" id="CLU_2952228_0_0_9"/>
<accession>A0A0H2YSE7</accession>
<keyword evidence="1" id="KW-1133">Transmembrane helix</keyword>
<evidence type="ECO:0000256" key="1">
    <source>
        <dbReference type="SAM" id="Phobius"/>
    </source>
</evidence>
<organism evidence="2 3">
    <name type="scientific">Clostridium perfringens (strain ATCC 13124 / DSM 756 / JCM 1290 / NCIMB 6125 / NCTC 8237 / Type A)</name>
    <dbReference type="NCBI Taxonomy" id="195103"/>
    <lineage>
        <taxon>Bacteria</taxon>
        <taxon>Bacillati</taxon>
        <taxon>Bacillota</taxon>
        <taxon>Clostridia</taxon>
        <taxon>Eubacteriales</taxon>
        <taxon>Clostridiaceae</taxon>
        <taxon>Clostridium</taxon>
    </lineage>
</organism>
<reference evidence="2 3" key="1">
    <citation type="journal article" date="2006" name="Genome Res.">
        <title>Skewed genomic variability in strains of the toxigenic bacterial pathogen, Clostridium perfringens.</title>
        <authorList>
            <person name="Myers G.S."/>
            <person name="Rasko D.A."/>
            <person name="Cheung J.K."/>
            <person name="Ravel J."/>
            <person name="Seshadri R."/>
            <person name="Deboy R.T."/>
            <person name="Ren Q."/>
            <person name="Varga J."/>
            <person name="Awad M.M."/>
            <person name="Brinkac L.M."/>
            <person name="Daugherty S.C."/>
            <person name="Haft D.H."/>
            <person name="Dodson R.J."/>
            <person name="Madupu R."/>
            <person name="Nelson W.C."/>
            <person name="Rosovitz M.J."/>
            <person name="Sullivan S.A."/>
            <person name="Khouri H."/>
            <person name="Dimitrov G.I."/>
            <person name="Watkins K.L."/>
            <person name="Mulligan S."/>
            <person name="Benton J."/>
            <person name="Radune D."/>
            <person name="Fisher D.J."/>
            <person name="Atkins H.S."/>
            <person name="Hiscox T."/>
            <person name="Jost B.H."/>
            <person name="Billington S.J."/>
            <person name="Songer J.G."/>
            <person name="McClane B.A."/>
            <person name="Titball R.W."/>
            <person name="Rood J.I."/>
            <person name="Melville S.B."/>
            <person name="Paulsen I.T."/>
        </authorList>
    </citation>
    <scope>NUCLEOTIDE SEQUENCE [LARGE SCALE GENOMIC DNA]</scope>
    <source>
        <strain evidence="3">ATCC 13124 / DSM 756 / JCM 1290 / NCIMB 6125 / NCTC 8237 / S 107 / Type A</strain>
    </source>
</reference>